<dbReference type="OrthoDB" id="3248529at2759"/>
<evidence type="ECO:0000313" key="2">
    <source>
        <dbReference type="Proteomes" id="UP000092993"/>
    </source>
</evidence>
<dbReference type="OMA" id="WIAVAIR"/>
<keyword evidence="2" id="KW-1185">Reference proteome</keyword>
<name>A0A1C7MDR8_GRIFR</name>
<dbReference type="PANTHER" id="PTHR33050:SF7">
    <property type="entry name" value="RIBONUCLEASE H"/>
    <property type="match status" value="1"/>
</dbReference>
<reference evidence="1 2" key="1">
    <citation type="submission" date="2016-03" db="EMBL/GenBank/DDBJ databases">
        <title>Whole genome sequencing of Grifola frondosa 9006-11.</title>
        <authorList>
            <person name="Min B."/>
            <person name="Park H."/>
            <person name="Kim J.-G."/>
            <person name="Cho H."/>
            <person name="Oh Y.-L."/>
            <person name="Kong W.-S."/>
            <person name="Choi I.-G."/>
        </authorList>
    </citation>
    <scope>NUCLEOTIDE SEQUENCE [LARGE SCALE GENOMIC DNA]</scope>
    <source>
        <strain evidence="1 2">9006-11</strain>
    </source>
</reference>
<dbReference type="AlphaFoldDB" id="A0A1C7MDR8"/>
<dbReference type="Proteomes" id="UP000092993">
    <property type="component" value="Unassembled WGS sequence"/>
</dbReference>
<evidence type="ECO:0000313" key="1">
    <source>
        <dbReference type="EMBL" id="OBZ74757.1"/>
    </source>
</evidence>
<dbReference type="EMBL" id="LUGG01000005">
    <property type="protein sequence ID" value="OBZ74757.1"/>
    <property type="molecule type" value="Genomic_DNA"/>
</dbReference>
<dbReference type="STRING" id="5627.A0A1C7MDR8"/>
<dbReference type="InterPro" id="IPR052055">
    <property type="entry name" value="Hepadnavirus_pol/RT"/>
</dbReference>
<sequence>MWDEDRPPPSDEEVAKFLREQRDEEVSLGRYSESFGTDLLPGMVCMPIHAVPKPRSDKLRLVNNHSAGPYALNDLISPESIKGVILDGIPALGEALRRYRRQHGTKRLVMWKSDVSQAYRRLPMSIFWQIKQVTTIDGQRHVDRCNLFGSRGTQRIFCALMCLIMWIAVAIREIDHLNYVDDDFGFEEEGLVLFYQPYATYLPAKQVRLLLLWDEVGLPHERKKQEYGQVLTIIGFEVDPNAMTVTLPIESRTKLVNALRDFCRVPPGNRRRSLAEFQSLAGYVNWAFNVYPLLKPGLCNLYAKMSCKVNRHAGIYLNTSITRELTWIANHVEMSDGIHFLSALEWGPEDLVEGAHCDEFALVDASGVGLGLFFPWLNFGFHAVLPCDAPTNAIFYFEALAICSAIHRVSAWRSAHRHVKRFAVLSDNTNAVRIFNTLRASPVYNPILLSAVDVMIHDRLQVRVDHVPGAHNTVADALSHGKLDKARELAPGIQLFPFIPPRNALGAPSQ</sequence>
<protein>
    <submittedName>
        <fullName evidence="1">Uncharacterized protein</fullName>
    </submittedName>
</protein>
<accession>A0A1C7MDR8</accession>
<dbReference type="InterPro" id="IPR043502">
    <property type="entry name" value="DNA/RNA_pol_sf"/>
</dbReference>
<comment type="caution">
    <text evidence="1">The sequence shown here is derived from an EMBL/GenBank/DDBJ whole genome shotgun (WGS) entry which is preliminary data.</text>
</comment>
<dbReference type="PANTHER" id="PTHR33050">
    <property type="entry name" value="REVERSE TRANSCRIPTASE DOMAIN-CONTAINING PROTEIN"/>
    <property type="match status" value="1"/>
</dbReference>
<proteinExistence type="predicted"/>
<gene>
    <name evidence="1" type="ORF">A0H81_05566</name>
</gene>
<organism evidence="1 2">
    <name type="scientific">Grifola frondosa</name>
    <name type="common">Maitake</name>
    <name type="synonym">Polyporus frondosus</name>
    <dbReference type="NCBI Taxonomy" id="5627"/>
    <lineage>
        <taxon>Eukaryota</taxon>
        <taxon>Fungi</taxon>
        <taxon>Dikarya</taxon>
        <taxon>Basidiomycota</taxon>
        <taxon>Agaricomycotina</taxon>
        <taxon>Agaricomycetes</taxon>
        <taxon>Polyporales</taxon>
        <taxon>Grifolaceae</taxon>
        <taxon>Grifola</taxon>
    </lineage>
</organism>
<dbReference type="SUPFAM" id="SSF56672">
    <property type="entry name" value="DNA/RNA polymerases"/>
    <property type="match status" value="1"/>
</dbReference>